<organism evidence="2 3">
    <name type="scientific">Sinomonas atrocyanea</name>
    <dbReference type="NCBI Taxonomy" id="37927"/>
    <lineage>
        <taxon>Bacteria</taxon>
        <taxon>Bacillati</taxon>
        <taxon>Actinomycetota</taxon>
        <taxon>Actinomycetes</taxon>
        <taxon>Micrococcales</taxon>
        <taxon>Micrococcaceae</taxon>
        <taxon>Sinomonas</taxon>
    </lineage>
</organism>
<dbReference type="STRING" id="37927.SA2016_3122"/>
<dbReference type="Pfam" id="PF12804">
    <property type="entry name" value="NTP_transf_3"/>
    <property type="match status" value="1"/>
</dbReference>
<sequence>MSSPCVVVLAAGLGRRLGRGPKALLRLEGETLAARAVRAAAAAGGRPLLVLGPRAAEIAASVQQPDRGGELVTVQVSGWEEGMSRAWRAGVERALELEPGLPVAVVLVDQPGVRPEVLSRLLQAHRPGRITRAAYRGRPGHPVVLDPSHAAAAARRAQGDTGAREYLRDHLDAIDTVECADLGSDDDIDVPADLARWPGLG</sequence>
<dbReference type="OrthoDB" id="4427994at2"/>
<feature type="domain" description="MobA-like NTP transferase" evidence="1">
    <location>
        <begin position="6"/>
        <end position="170"/>
    </location>
</feature>
<proteinExistence type="predicted"/>
<dbReference type="PANTHER" id="PTHR43777">
    <property type="entry name" value="MOLYBDENUM COFACTOR CYTIDYLYLTRANSFERASE"/>
    <property type="match status" value="1"/>
</dbReference>
<dbReference type="RefSeq" id="WP_066499753.1">
    <property type="nucleotide sequence ID" value="NZ_BJMO01000021.1"/>
</dbReference>
<keyword evidence="3" id="KW-1185">Reference proteome</keyword>
<dbReference type="KEGG" id="satk:SA2016_3122"/>
<keyword evidence="2" id="KW-0548">Nucleotidyltransferase</keyword>
<dbReference type="Gene3D" id="3.90.550.10">
    <property type="entry name" value="Spore Coat Polysaccharide Biosynthesis Protein SpsA, Chain A"/>
    <property type="match status" value="1"/>
</dbReference>
<dbReference type="EMBL" id="CP014518">
    <property type="protein sequence ID" value="AMM33787.1"/>
    <property type="molecule type" value="Genomic_DNA"/>
</dbReference>
<dbReference type="PANTHER" id="PTHR43777:SF1">
    <property type="entry name" value="MOLYBDENUM COFACTOR CYTIDYLYLTRANSFERASE"/>
    <property type="match status" value="1"/>
</dbReference>
<evidence type="ECO:0000313" key="2">
    <source>
        <dbReference type="EMBL" id="AMM33787.1"/>
    </source>
</evidence>
<dbReference type="AlphaFoldDB" id="A0A127A3N8"/>
<protein>
    <submittedName>
        <fullName evidence="2">Molybdenum cofactor cytidylyltransferase</fullName>
    </submittedName>
</protein>
<name>A0A127A3N8_9MICC</name>
<dbReference type="SUPFAM" id="SSF53448">
    <property type="entry name" value="Nucleotide-diphospho-sugar transferases"/>
    <property type="match status" value="1"/>
</dbReference>
<accession>A0A127A3N8</accession>
<dbReference type="GO" id="GO:0016779">
    <property type="term" value="F:nucleotidyltransferase activity"/>
    <property type="evidence" value="ECO:0007669"/>
    <property type="project" value="UniProtKB-KW"/>
</dbReference>
<dbReference type="Proteomes" id="UP000070134">
    <property type="component" value="Chromosome"/>
</dbReference>
<dbReference type="InterPro" id="IPR029044">
    <property type="entry name" value="Nucleotide-diphossugar_trans"/>
</dbReference>
<keyword evidence="2" id="KW-0808">Transferase</keyword>
<dbReference type="InterPro" id="IPR025877">
    <property type="entry name" value="MobA-like_NTP_Trfase"/>
</dbReference>
<gene>
    <name evidence="2" type="ORF">SA2016_3122</name>
</gene>
<dbReference type="PATRIC" id="fig|37927.3.peg.3205"/>
<evidence type="ECO:0000313" key="3">
    <source>
        <dbReference type="Proteomes" id="UP000070134"/>
    </source>
</evidence>
<reference evidence="2 3" key="1">
    <citation type="submission" date="2016-02" db="EMBL/GenBank/DDBJ databases">
        <title>Complete genome of Sinomonas atrocyanea KCTC 3377.</title>
        <authorList>
            <person name="Kim K.M."/>
        </authorList>
    </citation>
    <scope>NUCLEOTIDE SEQUENCE [LARGE SCALE GENOMIC DNA]</scope>
    <source>
        <strain evidence="2 3">KCTC 3377</strain>
    </source>
</reference>
<evidence type="ECO:0000259" key="1">
    <source>
        <dbReference type="Pfam" id="PF12804"/>
    </source>
</evidence>